<evidence type="ECO:0000313" key="11">
    <source>
        <dbReference type="Proteomes" id="UP000005621"/>
    </source>
</evidence>
<evidence type="ECO:0000256" key="7">
    <source>
        <dbReference type="ARBA" id="ARBA00023004"/>
    </source>
</evidence>
<keyword evidence="8" id="KW-0411">Iron-sulfur</keyword>
<feature type="domain" description="Radical SAM core" evidence="9">
    <location>
        <begin position="24"/>
        <end position="186"/>
    </location>
</feature>
<evidence type="ECO:0000256" key="4">
    <source>
        <dbReference type="ARBA" id="ARBA00022691"/>
    </source>
</evidence>
<keyword evidence="5" id="KW-0479">Metal-binding</keyword>
<evidence type="ECO:0000259" key="9">
    <source>
        <dbReference type="PROSITE" id="PS51918"/>
    </source>
</evidence>
<name>F9Q0C5_STROR</name>
<dbReference type="InterPro" id="IPR013785">
    <property type="entry name" value="Aldolase_TIM"/>
</dbReference>
<keyword evidence="3" id="KW-0004">4Fe-4S</keyword>
<evidence type="ECO:0000256" key="3">
    <source>
        <dbReference type="ARBA" id="ARBA00022485"/>
    </source>
</evidence>
<keyword evidence="6" id="KW-0560">Oxidoreductase</keyword>
<evidence type="ECO:0000313" key="10">
    <source>
        <dbReference type="EMBL" id="EGV02465.1"/>
    </source>
</evidence>
<organism evidence="10 11">
    <name type="scientific">Streptococcus oralis SK313</name>
    <dbReference type="NCBI Taxonomy" id="1035190"/>
    <lineage>
        <taxon>Bacteria</taxon>
        <taxon>Bacillati</taxon>
        <taxon>Bacillota</taxon>
        <taxon>Bacilli</taxon>
        <taxon>Lactobacillales</taxon>
        <taxon>Streptococcaceae</taxon>
        <taxon>Streptococcus</taxon>
    </lineage>
</organism>
<keyword evidence="7" id="KW-0408">Iron</keyword>
<dbReference type="EMBL" id="AFUU01000002">
    <property type="protein sequence ID" value="EGV02465.1"/>
    <property type="molecule type" value="Genomic_DNA"/>
</dbReference>
<keyword evidence="4" id="KW-0949">S-adenosyl-L-methionine</keyword>
<dbReference type="PROSITE" id="PS51918">
    <property type="entry name" value="RADICAL_SAM"/>
    <property type="match status" value="1"/>
</dbReference>
<dbReference type="PANTHER" id="PTHR30352:SF5">
    <property type="entry name" value="PYRUVATE FORMATE-LYASE 1-ACTIVATING ENZYME"/>
    <property type="match status" value="1"/>
</dbReference>
<dbReference type="Proteomes" id="UP000005621">
    <property type="component" value="Unassembled WGS sequence"/>
</dbReference>
<dbReference type="PANTHER" id="PTHR30352">
    <property type="entry name" value="PYRUVATE FORMATE-LYASE-ACTIVATING ENZYME"/>
    <property type="match status" value="1"/>
</dbReference>
<dbReference type="PROSITE" id="PS01087">
    <property type="entry name" value="RADICAL_ACTIVATING"/>
    <property type="match status" value="1"/>
</dbReference>
<dbReference type="SFLD" id="SFLDG01066">
    <property type="entry name" value="organic_radical-activating_enz"/>
    <property type="match status" value="1"/>
</dbReference>
<dbReference type="Gene3D" id="3.20.20.70">
    <property type="entry name" value="Aldolase class I"/>
    <property type="match status" value="1"/>
</dbReference>
<keyword evidence="10" id="KW-0456">Lyase</keyword>
<dbReference type="InterPro" id="IPR034457">
    <property type="entry name" value="Organic_radical-activating"/>
</dbReference>
<dbReference type="GO" id="GO:0051539">
    <property type="term" value="F:4 iron, 4 sulfur cluster binding"/>
    <property type="evidence" value="ECO:0007669"/>
    <property type="project" value="UniProtKB-KW"/>
</dbReference>
<accession>F9Q0C5</accession>
<comment type="cofactor">
    <cofactor evidence="1">
        <name>[4Fe-4S] cluster</name>
        <dbReference type="ChEBI" id="CHEBI:49883"/>
    </cofactor>
</comment>
<dbReference type="GO" id="GO:0016491">
    <property type="term" value="F:oxidoreductase activity"/>
    <property type="evidence" value="ECO:0007669"/>
    <property type="project" value="UniProtKB-KW"/>
</dbReference>
<evidence type="ECO:0000256" key="1">
    <source>
        <dbReference type="ARBA" id="ARBA00001966"/>
    </source>
</evidence>
<dbReference type="PATRIC" id="fig|1035190.4.peg.203"/>
<comment type="similarity">
    <text evidence="2">Belongs to the organic radical-activating enzymes family.</text>
</comment>
<dbReference type="InterPro" id="IPR007197">
    <property type="entry name" value="rSAM"/>
</dbReference>
<comment type="caution">
    <text evidence="10">The sequence shown here is derived from an EMBL/GenBank/DDBJ whole genome shotgun (WGS) entry which is preliminary data.</text>
</comment>
<evidence type="ECO:0000256" key="5">
    <source>
        <dbReference type="ARBA" id="ARBA00022723"/>
    </source>
</evidence>
<dbReference type="GO" id="GO:0016829">
    <property type="term" value="F:lyase activity"/>
    <property type="evidence" value="ECO:0007669"/>
    <property type="project" value="UniProtKB-KW"/>
</dbReference>
<dbReference type="GO" id="GO:0046872">
    <property type="term" value="F:metal ion binding"/>
    <property type="evidence" value="ECO:0007669"/>
    <property type="project" value="UniProtKB-KW"/>
</dbReference>
<sequence length="186" mass="21186">MSEETIDYGQVTGMVHSTESFGAVDGPGIRFIVFLQGCQMRCQYCHNPDTWAMETNKSRRRTVDDVLSEALRYRGFWGDKGGITVSGGEALLQIDFLIALFTKAKEKGIHCTLDTCALPFRNKPRYLEKFNKLMAVTDLVLLDIKEINDEQHRIVTSQTNKTSWLVQNIYQILGNLFGFAMCWFQA</sequence>
<protein>
    <submittedName>
        <fullName evidence="10">Putative pyruvate formate-lyase 1-activating enzyme</fullName>
    </submittedName>
</protein>
<reference evidence="10 11" key="1">
    <citation type="submission" date="2011-07" db="EMBL/GenBank/DDBJ databases">
        <authorList>
            <person name="Harkins D.M."/>
            <person name="Madupu R."/>
            <person name="Durkin A.S."/>
            <person name="Torralba M."/>
            <person name="Methe B."/>
            <person name="Sutton G.G."/>
            <person name="Nelson K.E."/>
        </authorList>
    </citation>
    <scope>NUCLEOTIDE SEQUENCE [LARGE SCALE GENOMIC DNA]</scope>
    <source>
        <strain evidence="10 11">SK313</strain>
    </source>
</reference>
<gene>
    <name evidence="10" type="ORF">HMPREF9950_0152</name>
</gene>
<dbReference type="InterPro" id="IPR058240">
    <property type="entry name" value="rSAM_sf"/>
</dbReference>
<proteinExistence type="inferred from homology"/>
<dbReference type="CDD" id="cd01335">
    <property type="entry name" value="Radical_SAM"/>
    <property type="match status" value="1"/>
</dbReference>
<dbReference type="SUPFAM" id="SSF102114">
    <property type="entry name" value="Radical SAM enzymes"/>
    <property type="match status" value="1"/>
</dbReference>
<dbReference type="AlphaFoldDB" id="F9Q0C5"/>
<evidence type="ECO:0000256" key="8">
    <source>
        <dbReference type="ARBA" id="ARBA00023014"/>
    </source>
</evidence>
<dbReference type="InterPro" id="IPR001989">
    <property type="entry name" value="Radical_activat_CS"/>
</dbReference>
<evidence type="ECO:0000256" key="6">
    <source>
        <dbReference type="ARBA" id="ARBA00023002"/>
    </source>
</evidence>
<evidence type="ECO:0000256" key="2">
    <source>
        <dbReference type="ARBA" id="ARBA00009777"/>
    </source>
</evidence>
<keyword evidence="10" id="KW-0670">Pyruvate</keyword>
<dbReference type="Pfam" id="PF04055">
    <property type="entry name" value="Radical_SAM"/>
    <property type="match status" value="1"/>
</dbReference>
<dbReference type="SFLD" id="SFLDS00029">
    <property type="entry name" value="Radical_SAM"/>
    <property type="match status" value="1"/>
</dbReference>